<keyword evidence="3" id="KW-1185">Reference proteome</keyword>
<dbReference type="RefSeq" id="WP_242938636.1">
    <property type="nucleotide sequence ID" value="NZ_CP094326.1"/>
</dbReference>
<dbReference type="Proteomes" id="UP000829476">
    <property type="component" value="Chromosome"/>
</dbReference>
<reference evidence="2 3" key="1">
    <citation type="journal article" date="2018" name="Int. J. Syst. Evol. Microbiol.">
        <title>Zhouia spongiae sp. nov., isolated from a marine sponge.</title>
        <authorList>
            <person name="Zhuang L."/>
            <person name="Lin B."/>
            <person name="Qin F."/>
            <person name="Luo L."/>
        </authorList>
    </citation>
    <scope>NUCLEOTIDE SEQUENCE [LARGE SCALE GENOMIC DNA]</scope>
    <source>
        <strain evidence="2 3">HN-Y44</strain>
    </source>
</reference>
<name>A0ABY3YRA6_9FLAO</name>
<sequence>MKKLTLLFILFWSGVQAQDFSKLYLNKLESMLGNHIDSMDPEVTNQFIKTMGEHYKDSLTSKAIQKEAIHADKLDQVLRFFDHDITSIDSFVLIEEKTINQDDIFSIDATRKGLIIHNKEVSGFNYSDLFNPISIQKTNYLEKSGDRIQDKAREVIIALAYENKEPVLLELIKVENQLLNGHLKGTKPKKEFEVIFFNKSDQEQIRMYRLHETFVHALNQNE</sequence>
<protein>
    <submittedName>
        <fullName evidence="2">Uncharacterized protein</fullName>
    </submittedName>
</protein>
<feature type="signal peptide" evidence="1">
    <location>
        <begin position="1"/>
        <end position="17"/>
    </location>
</feature>
<evidence type="ECO:0000256" key="1">
    <source>
        <dbReference type="SAM" id="SignalP"/>
    </source>
</evidence>
<accession>A0ABY3YRA6</accession>
<gene>
    <name evidence="2" type="ORF">MQE36_07995</name>
</gene>
<evidence type="ECO:0000313" key="2">
    <source>
        <dbReference type="EMBL" id="UNZ00269.1"/>
    </source>
</evidence>
<evidence type="ECO:0000313" key="3">
    <source>
        <dbReference type="Proteomes" id="UP000829476"/>
    </source>
</evidence>
<feature type="chain" id="PRO_5047547632" evidence="1">
    <location>
        <begin position="18"/>
        <end position="222"/>
    </location>
</feature>
<proteinExistence type="predicted"/>
<keyword evidence="1" id="KW-0732">Signal</keyword>
<dbReference type="EMBL" id="CP094326">
    <property type="protein sequence ID" value="UNZ00269.1"/>
    <property type="molecule type" value="Genomic_DNA"/>
</dbReference>
<organism evidence="2 3">
    <name type="scientific">Zhouia spongiae</name>
    <dbReference type="NCBI Taxonomy" id="2202721"/>
    <lineage>
        <taxon>Bacteria</taxon>
        <taxon>Pseudomonadati</taxon>
        <taxon>Bacteroidota</taxon>
        <taxon>Flavobacteriia</taxon>
        <taxon>Flavobacteriales</taxon>
        <taxon>Flavobacteriaceae</taxon>
        <taxon>Zhouia</taxon>
    </lineage>
</organism>